<keyword evidence="2" id="KW-1185">Reference proteome</keyword>
<proteinExistence type="predicted"/>
<comment type="caution">
    <text evidence="1">The sequence shown here is derived from an EMBL/GenBank/DDBJ whole genome shotgun (WGS) entry which is preliminary data.</text>
</comment>
<sequence>MKKFPLDKRYEIKGADGKSYYIDEDEYVRQSGTGQPAYRFEDDEVYTYGQHTKIIGHLEGRKVVSIGGETILQFED</sequence>
<organism evidence="1 2">
    <name type="scientific">Enterobacter agglomerans</name>
    <name type="common">Erwinia herbicola</name>
    <name type="synonym">Pantoea agglomerans</name>
    <dbReference type="NCBI Taxonomy" id="549"/>
    <lineage>
        <taxon>Bacteria</taxon>
        <taxon>Pseudomonadati</taxon>
        <taxon>Pseudomonadota</taxon>
        <taxon>Gammaproteobacteria</taxon>
        <taxon>Enterobacterales</taxon>
        <taxon>Erwiniaceae</taxon>
        <taxon>Pantoea</taxon>
        <taxon>Pantoea agglomerans group</taxon>
    </lineage>
</organism>
<accession>A0ACC5PX51</accession>
<reference evidence="1 2" key="1">
    <citation type="journal article" date="2020" name="FEMS Microbiol. Ecol.">
        <title>Temporal dynamics of bacterial communities during seed development and maturation.</title>
        <authorList>
            <person name="Chesneau G."/>
            <person name="Torres-Cortes G."/>
            <person name="Briand M."/>
            <person name="Darrasse A."/>
            <person name="Preveaux A."/>
            <person name="Marais C."/>
            <person name="Jacques M.A."/>
            <person name="Shade A."/>
            <person name="Barret M."/>
        </authorList>
    </citation>
    <scope>NUCLEOTIDE SEQUENCE [LARGE SCALE GENOMIC DNA]</scope>
    <source>
        <strain evidence="1 2">CFBP13709</strain>
    </source>
</reference>
<name>A0ACC5PX51_ENTAG</name>
<evidence type="ECO:0000313" key="2">
    <source>
        <dbReference type="Proteomes" id="UP000610459"/>
    </source>
</evidence>
<evidence type="ECO:0000313" key="1">
    <source>
        <dbReference type="EMBL" id="MBD8129257.1"/>
    </source>
</evidence>
<protein>
    <submittedName>
        <fullName evidence="1">Uncharacterized protein</fullName>
    </submittedName>
</protein>
<dbReference type="Proteomes" id="UP000610459">
    <property type="component" value="Unassembled WGS sequence"/>
</dbReference>
<dbReference type="EMBL" id="JACYNR010000052">
    <property type="protein sequence ID" value="MBD8129257.1"/>
    <property type="molecule type" value="Genomic_DNA"/>
</dbReference>
<gene>
    <name evidence="1" type="ORF">IFT41_24490</name>
</gene>